<feature type="region of interest" description="Disordered" evidence="1">
    <location>
        <begin position="651"/>
        <end position="712"/>
    </location>
</feature>
<name>A0A6A5TYW8_9PLEO</name>
<feature type="region of interest" description="Disordered" evidence="1">
    <location>
        <begin position="568"/>
        <end position="638"/>
    </location>
</feature>
<feature type="compositionally biased region" description="Low complexity" evidence="1">
    <location>
        <begin position="471"/>
        <end position="488"/>
    </location>
</feature>
<feature type="compositionally biased region" description="Low complexity" evidence="1">
    <location>
        <begin position="660"/>
        <end position="676"/>
    </location>
</feature>
<feature type="compositionally biased region" description="Acidic residues" evidence="1">
    <location>
        <begin position="902"/>
        <end position="912"/>
    </location>
</feature>
<dbReference type="AlphaFoldDB" id="A0A6A5TYW8"/>
<feature type="compositionally biased region" description="Polar residues" evidence="1">
    <location>
        <begin position="568"/>
        <end position="583"/>
    </location>
</feature>
<gene>
    <name evidence="2" type="ORF">CC80DRAFT_592783</name>
</gene>
<feature type="region of interest" description="Disordered" evidence="1">
    <location>
        <begin position="518"/>
        <end position="556"/>
    </location>
</feature>
<evidence type="ECO:0000313" key="2">
    <source>
        <dbReference type="EMBL" id="KAF1957534.1"/>
    </source>
</evidence>
<proteinExistence type="predicted"/>
<keyword evidence="3" id="KW-1185">Reference proteome</keyword>
<feature type="region of interest" description="Disordered" evidence="1">
    <location>
        <begin position="179"/>
        <end position="222"/>
    </location>
</feature>
<feature type="region of interest" description="Disordered" evidence="1">
    <location>
        <begin position="885"/>
        <end position="912"/>
    </location>
</feature>
<feature type="compositionally biased region" description="Low complexity" evidence="1">
    <location>
        <begin position="153"/>
        <end position="164"/>
    </location>
</feature>
<feature type="compositionally biased region" description="Polar residues" evidence="1">
    <location>
        <begin position="689"/>
        <end position="711"/>
    </location>
</feature>
<dbReference type="EMBL" id="ML976989">
    <property type="protein sequence ID" value="KAF1957534.1"/>
    <property type="molecule type" value="Genomic_DNA"/>
</dbReference>
<feature type="region of interest" description="Disordered" evidence="1">
    <location>
        <begin position="239"/>
        <end position="440"/>
    </location>
</feature>
<feature type="region of interest" description="Disordered" evidence="1">
    <location>
        <begin position="461"/>
        <end position="499"/>
    </location>
</feature>
<dbReference type="Proteomes" id="UP000800035">
    <property type="component" value="Unassembled WGS sequence"/>
</dbReference>
<feature type="compositionally biased region" description="Polar residues" evidence="1">
    <location>
        <begin position="489"/>
        <end position="499"/>
    </location>
</feature>
<organism evidence="2 3">
    <name type="scientific">Byssothecium circinans</name>
    <dbReference type="NCBI Taxonomy" id="147558"/>
    <lineage>
        <taxon>Eukaryota</taxon>
        <taxon>Fungi</taxon>
        <taxon>Dikarya</taxon>
        <taxon>Ascomycota</taxon>
        <taxon>Pezizomycotina</taxon>
        <taxon>Dothideomycetes</taxon>
        <taxon>Pleosporomycetidae</taxon>
        <taxon>Pleosporales</taxon>
        <taxon>Massarineae</taxon>
        <taxon>Massarinaceae</taxon>
        <taxon>Byssothecium</taxon>
    </lineage>
</organism>
<feature type="compositionally biased region" description="Polar residues" evidence="1">
    <location>
        <begin position="277"/>
        <end position="391"/>
    </location>
</feature>
<feature type="compositionally biased region" description="Polar residues" evidence="1">
    <location>
        <begin position="140"/>
        <end position="152"/>
    </location>
</feature>
<reference evidence="2" key="1">
    <citation type="journal article" date="2020" name="Stud. Mycol.">
        <title>101 Dothideomycetes genomes: a test case for predicting lifestyles and emergence of pathogens.</title>
        <authorList>
            <person name="Haridas S."/>
            <person name="Albert R."/>
            <person name="Binder M."/>
            <person name="Bloem J."/>
            <person name="Labutti K."/>
            <person name="Salamov A."/>
            <person name="Andreopoulos B."/>
            <person name="Baker S."/>
            <person name="Barry K."/>
            <person name="Bills G."/>
            <person name="Bluhm B."/>
            <person name="Cannon C."/>
            <person name="Castanera R."/>
            <person name="Culley D."/>
            <person name="Daum C."/>
            <person name="Ezra D."/>
            <person name="Gonzalez J."/>
            <person name="Henrissat B."/>
            <person name="Kuo A."/>
            <person name="Liang C."/>
            <person name="Lipzen A."/>
            <person name="Lutzoni F."/>
            <person name="Magnuson J."/>
            <person name="Mondo S."/>
            <person name="Nolan M."/>
            <person name="Ohm R."/>
            <person name="Pangilinan J."/>
            <person name="Park H.-J."/>
            <person name="Ramirez L."/>
            <person name="Alfaro M."/>
            <person name="Sun H."/>
            <person name="Tritt A."/>
            <person name="Yoshinaga Y."/>
            <person name="Zwiers L.-H."/>
            <person name="Turgeon B."/>
            <person name="Goodwin S."/>
            <person name="Spatafora J."/>
            <person name="Crous P."/>
            <person name="Grigoriev I."/>
        </authorList>
    </citation>
    <scope>NUCLEOTIDE SEQUENCE</scope>
    <source>
        <strain evidence="2">CBS 675.92</strain>
    </source>
</reference>
<dbReference type="OrthoDB" id="445357at2759"/>
<feature type="region of interest" description="Disordered" evidence="1">
    <location>
        <begin position="140"/>
        <end position="164"/>
    </location>
</feature>
<evidence type="ECO:0000256" key="1">
    <source>
        <dbReference type="SAM" id="MobiDB-lite"/>
    </source>
</evidence>
<evidence type="ECO:0000313" key="3">
    <source>
        <dbReference type="Proteomes" id="UP000800035"/>
    </source>
</evidence>
<feature type="compositionally biased region" description="Polar residues" evidence="1">
    <location>
        <begin position="402"/>
        <end position="421"/>
    </location>
</feature>
<feature type="compositionally biased region" description="Low complexity" evidence="1">
    <location>
        <begin position="246"/>
        <end position="262"/>
    </location>
</feature>
<sequence>MSYVSVYREPQQKKGQFVGFKILVNPPRAQFGYWTFCGGGHDRRALEKKFTKPEMVLMMALQGREMNDDILLRWMPGEFEPFKTPRVGNAMHHISSIKVEKDFLNIPVNKKDLPVYPCDTQGLLLHYRMKFEGLDQNTQLPQTAQVSPQSALPSSHPSGGSGYVSPYSTFATNASASGPQQYAATAPRASDVRSFSSNRSIHGGSPERQAPQEIPHWGYGQRNSQQPRLLTRVQPPQQYTSPYAASSLPPQSYTSQPPSSSLHTRFSMEQEMPTNGRYRSQATGNNGQRFTSTGDNVNMGASQQTDQNISSHPTTNGPSHGNQASSHYQPQQVATAGSMHINSQSSRVTGGTSVANFQGHMQSGIQQQPMAPRNVPSQPSHIQRLNNVNPQTPQPGRIPATVTHTPTSTPNPRHTYESQGVTPTAGSTYGTYPTPPGSGPRTNDMVTQQLPPYTASPRQFNATHQNPGHLSSPMTTAVTPVSTTNTAPWQSSPMHPTHDMQVNYSTSVGANGRAAIHAPSHQEAPRPVHYSQTPRMHQPAPATTQMPPPPPTQYYATNQPIYQQQADHNNHQPNQLNHASLTKNPMGVSHQAARTSRPASGNGIANSPNRAAQNKASNINGVHKSPRKPMGGNVSRKTVTPQQLYAIQQMNATAGNRGDTSITKTTCSRTTGSTQSPNIESVSARGTPVQGTSTSGKQNQDSDPSYESSNYDDFLNFDFDEPEALINAAPCLSCNQINDHKPDCISVGSFIDDVMPLSEFAPCMDCEGTSYHRPDCNLANIPSMNPNILQLRNLSDLTKRNDPEQWREHECSLPRPPPVELELESTADWIAGMTEVLKKENSYANDPDLEGLSDEQKIMLWGMKQIGATIIYPNGEVSNTMFDHEWDDDSSTAAPGLTPDGAADESCTDELDDSGADWDQIHKEQLASITAADWATVIPRWDKKLDICPTCDQVLLDAMDIQMHAC</sequence>
<feature type="compositionally biased region" description="Polar residues" evidence="1">
    <location>
        <begin position="592"/>
        <end position="620"/>
    </location>
</feature>
<protein>
    <submittedName>
        <fullName evidence="2">Uncharacterized protein</fullName>
    </submittedName>
</protein>
<accession>A0A6A5TYW8</accession>
<feature type="compositionally biased region" description="Low complexity" evidence="1">
    <location>
        <begin position="422"/>
        <end position="432"/>
    </location>
</feature>